<evidence type="ECO:0000313" key="8">
    <source>
        <dbReference type="EMBL" id="QFF90529.1"/>
    </source>
</evidence>
<evidence type="ECO:0000256" key="1">
    <source>
        <dbReference type="ARBA" id="ARBA00004651"/>
    </source>
</evidence>
<evidence type="ECO:0000256" key="5">
    <source>
        <dbReference type="ARBA" id="ARBA00023136"/>
    </source>
</evidence>
<keyword evidence="5 6" id="KW-0472">Membrane</keyword>
<organism evidence="8">
    <name type="scientific">Vibrio parahaemolyticus</name>
    <dbReference type="NCBI Taxonomy" id="670"/>
    <lineage>
        <taxon>Bacteria</taxon>
        <taxon>Pseudomonadati</taxon>
        <taxon>Pseudomonadota</taxon>
        <taxon>Gammaproteobacteria</taxon>
        <taxon>Vibrionales</taxon>
        <taxon>Vibrionaceae</taxon>
        <taxon>Vibrio</taxon>
    </lineage>
</organism>
<gene>
    <name evidence="8" type="primary">wzz</name>
</gene>
<feature type="transmembrane region" description="Helical" evidence="6">
    <location>
        <begin position="34"/>
        <end position="52"/>
    </location>
</feature>
<dbReference type="PANTHER" id="PTHR32309:SF13">
    <property type="entry name" value="FERRIC ENTEROBACTIN TRANSPORT PROTEIN FEPE"/>
    <property type="match status" value="1"/>
</dbReference>
<evidence type="ECO:0000259" key="7">
    <source>
        <dbReference type="Pfam" id="PF02706"/>
    </source>
</evidence>
<accession>A0A5P5X5N4</accession>
<keyword evidence="2" id="KW-1003">Cell membrane</keyword>
<name>A0A5P5X5N4_VIBPH</name>
<dbReference type="GO" id="GO:0005886">
    <property type="term" value="C:plasma membrane"/>
    <property type="evidence" value="ECO:0007669"/>
    <property type="project" value="UniProtKB-SubCell"/>
</dbReference>
<dbReference type="GO" id="GO:0004713">
    <property type="term" value="F:protein tyrosine kinase activity"/>
    <property type="evidence" value="ECO:0007669"/>
    <property type="project" value="TreeGrafter"/>
</dbReference>
<evidence type="ECO:0000256" key="6">
    <source>
        <dbReference type="SAM" id="Phobius"/>
    </source>
</evidence>
<evidence type="ECO:0000256" key="4">
    <source>
        <dbReference type="ARBA" id="ARBA00022989"/>
    </source>
</evidence>
<comment type="subcellular location">
    <subcellularLocation>
        <location evidence="1">Cell membrane</location>
        <topology evidence="1">Multi-pass membrane protein</topology>
    </subcellularLocation>
</comment>
<dbReference type="AlphaFoldDB" id="A0A5P5X5N4"/>
<proteinExistence type="predicted"/>
<sequence>MKKSTIRETSHSQGSQSDEIDLIDIVLALWRGKWVITVTTIVFAVCAILYSINLPNIYKADALLAPSETSNPSGLAGMAGQLGGLAALTGVNFGTSEYSRTDLAVQVIKSRQFIGRFIEKHDLLVPLLAAKGWDLNQNELLLDSELYDEKNNKWLRDASGLRSATPSSQEAYEFFRTKVFSINKDKESGLYVVSVKHYSPYIAKKWLNWLIEDINDVMRKRTIDEASQNLDYLNTQLRKTAITDMQSTFYKLIEEQTKSLMLAEVQEEFVFKTVDPATVPEIKSEPNRAFICVLITLIGAIFSSAIVLLNFALREKDK</sequence>
<keyword evidence="3 6" id="KW-0812">Transmembrane</keyword>
<protein>
    <submittedName>
        <fullName evidence="8">Regulator of length of O-antigen component of lipopolysaccharide chains</fullName>
    </submittedName>
</protein>
<dbReference type="EMBL" id="MK473650">
    <property type="protein sequence ID" value="QFF90529.1"/>
    <property type="molecule type" value="Genomic_DNA"/>
</dbReference>
<evidence type="ECO:0000256" key="3">
    <source>
        <dbReference type="ARBA" id="ARBA00022692"/>
    </source>
</evidence>
<feature type="transmembrane region" description="Helical" evidence="6">
    <location>
        <begin position="288"/>
        <end position="313"/>
    </location>
</feature>
<keyword evidence="4 6" id="KW-1133">Transmembrane helix</keyword>
<dbReference type="PANTHER" id="PTHR32309">
    <property type="entry name" value="TYROSINE-PROTEIN KINASE"/>
    <property type="match status" value="1"/>
</dbReference>
<feature type="domain" description="Polysaccharide chain length determinant N-terminal" evidence="7">
    <location>
        <begin position="18"/>
        <end position="120"/>
    </location>
</feature>
<dbReference type="InterPro" id="IPR050445">
    <property type="entry name" value="Bact_polysacc_biosynth/exp"/>
</dbReference>
<dbReference type="Pfam" id="PF02706">
    <property type="entry name" value="Wzz"/>
    <property type="match status" value="1"/>
</dbReference>
<dbReference type="InterPro" id="IPR003856">
    <property type="entry name" value="LPS_length_determ_N"/>
</dbReference>
<evidence type="ECO:0000256" key="2">
    <source>
        <dbReference type="ARBA" id="ARBA00022475"/>
    </source>
</evidence>
<dbReference type="SUPFAM" id="SSF160355">
    <property type="entry name" value="Bacterial polysaccharide co-polymerase-like"/>
    <property type="match status" value="1"/>
</dbReference>
<reference evidence="8" key="1">
    <citation type="journal article" date="2019" name="Int. J. Food Microbiol.">
        <title>Developing a novel molecular serotyping system based on capsular polysaccharide synthesis gene clusters of Vibrio parahaemolyticus.</title>
        <authorList>
            <person name="Pang Y."/>
            <person name="Guo X."/>
            <person name="Tian X."/>
            <person name="Liu F."/>
            <person name="Wang L."/>
            <person name="Wu J."/>
            <person name="Zhang S."/>
            <person name="Li S."/>
            <person name="Liu B."/>
        </authorList>
    </citation>
    <scope>NUCLEOTIDE SEQUENCE</scope>
    <source>
        <strain evidence="8">G3555</strain>
    </source>
</reference>